<dbReference type="Gene3D" id="3.40.50.300">
    <property type="entry name" value="P-loop containing nucleotide triphosphate hydrolases"/>
    <property type="match status" value="2"/>
</dbReference>
<dbReference type="GO" id="GO:0005524">
    <property type="term" value="F:ATP binding"/>
    <property type="evidence" value="ECO:0007669"/>
    <property type="project" value="InterPro"/>
</dbReference>
<evidence type="ECO:0000259" key="2">
    <source>
        <dbReference type="PROSITE" id="PS50076"/>
    </source>
</evidence>
<dbReference type="RefSeq" id="WP_015179967.1">
    <property type="nucleotide sequence ID" value="NC_019734.1"/>
</dbReference>
<dbReference type="InterPro" id="IPR006935">
    <property type="entry name" value="Helicase/UvrB_N"/>
</dbReference>
<dbReference type="KEGG" id="cep:Cri9333_4762"/>
<dbReference type="SUPFAM" id="SSF46565">
    <property type="entry name" value="Chaperone J-domain"/>
    <property type="match status" value="1"/>
</dbReference>
<feature type="region of interest" description="Disordered" evidence="1">
    <location>
        <begin position="30"/>
        <end position="50"/>
    </location>
</feature>
<evidence type="ECO:0000313" key="6">
    <source>
        <dbReference type="Proteomes" id="UP000010472"/>
    </source>
</evidence>
<dbReference type="SMART" id="SM00490">
    <property type="entry name" value="HELICc"/>
    <property type="match status" value="1"/>
</dbReference>
<dbReference type="SMART" id="SM00487">
    <property type="entry name" value="DEXDc"/>
    <property type="match status" value="1"/>
</dbReference>
<gene>
    <name evidence="5" type="ORF">Cri9333_4762</name>
</gene>
<evidence type="ECO:0000259" key="4">
    <source>
        <dbReference type="PROSITE" id="PS51194"/>
    </source>
</evidence>
<dbReference type="OrthoDB" id="461110at2"/>
<dbReference type="InterPro" id="IPR001650">
    <property type="entry name" value="Helicase_C-like"/>
</dbReference>
<dbReference type="Gene3D" id="1.10.287.110">
    <property type="entry name" value="DnaJ domain"/>
    <property type="match status" value="1"/>
</dbReference>
<protein>
    <submittedName>
        <fullName evidence="5">Type III restriction protein res subunit</fullName>
    </submittedName>
</protein>
<feature type="domain" description="Helicase C-terminal" evidence="4">
    <location>
        <begin position="275"/>
        <end position="422"/>
    </location>
</feature>
<dbReference type="PROSITE" id="PS50076">
    <property type="entry name" value="DNAJ_2"/>
    <property type="match status" value="1"/>
</dbReference>
<dbReference type="CDD" id="cd06257">
    <property type="entry name" value="DnaJ"/>
    <property type="match status" value="1"/>
</dbReference>
<dbReference type="PANTHER" id="PTHR47396">
    <property type="entry name" value="TYPE I RESTRICTION ENZYME ECOKI R PROTEIN"/>
    <property type="match status" value="1"/>
</dbReference>
<proteinExistence type="predicted"/>
<dbReference type="Pfam" id="PF04851">
    <property type="entry name" value="ResIII"/>
    <property type="match status" value="1"/>
</dbReference>
<dbReference type="InterPro" id="IPR050742">
    <property type="entry name" value="Helicase_Restrict-Modif_Enz"/>
</dbReference>
<dbReference type="Proteomes" id="UP000010472">
    <property type="component" value="Plasmid pCRI9333.02"/>
</dbReference>
<feature type="compositionally biased region" description="Basic and acidic residues" evidence="1">
    <location>
        <begin position="33"/>
        <end position="50"/>
    </location>
</feature>
<dbReference type="EMBL" id="CP003622">
    <property type="protein sequence ID" value="AFZ15536.1"/>
    <property type="molecule type" value="Genomic_DNA"/>
</dbReference>
<organism evidence="5 6">
    <name type="scientific">Crinalium epipsammum PCC 9333</name>
    <dbReference type="NCBI Taxonomy" id="1173022"/>
    <lineage>
        <taxon>Bacteria</taxon>
        <taxon>Bacillati</taxon>
        <taxon>Cyanobacteriota</taxon>
        <taxon>Cyanophyceae</taxon>
        <taxon>Gomontiellales</taxon>
        <taxon>Gomontiellaceae</taxon>
        <taxon>Crinalium</taxon>
    </lineage>
</organism>
<dbReference type="InterPro" id="IPR036869">
    <property type="entry name" value="J_dom_sf"/>
</dbReference>
<dbReference type="SMART" id="SM00271">
    <property type="entry name" value="DnaJ"/>
    <property type="match status" value="1"/>
</dbReference>
<dbReference type="GO" id="GO:0003677">
    <property type="term" value="F:DNA binding"/>
    <property type="evidence" value="ECO:0007669"/>
    <property type="project" value="InterPro"/>
</dbReference>
<dbReference type="InterPro" id="IPR014001">
    <property type="entry name" value="Helicase_ATP-bd"/>
</dbReference>
<feature type="domain" description="Helicase ATP-binding" evidence="3">
    <location>
        <begin position="66"/>
        <end position="220"/>
    </location>
</feature>
<dbReference type="PROSITE" id="PS51192">
    <property type="entry name" value="HELICASE_ATP_BIND_1"/>
    <property type="match status" value="1"/>
</dbReference>
<evidence type="ECO:0000256" key="1">
    <source>
        <dbReference type="SAM" id="MobiDB-lite"/>
    </source>
</evidence>
<dbReference type="GO" id="GO:0005829">
    <property type="term" value="C:cytosol"/>
    <property type="evidence" value="ECO:0007669"/>
    <property type="project" value="TreeGrafter"/>
</dbReference>
<dbReference type="InterPro" id="IPR001623">
    <property type="entry name" value="DnaJ_domain"/>
</dbReference>
<keyword evidence="5" id="KW-0614">Plasmid</keyword>
<evidence type="ECO:0000313" key="5">
    <source>
        <dbReference type="EMBL" id="AFZ15536.1"/>
    </source>
</evidence>
<accession>K9W5T7</accession>
<dbReference type="PATRIC" id="fig|1173022.3.peg.5151"/>
<dbReference type="AlphaFoldDB" id="K9W5T7"/>
<dbReference type="InterPro" id="IPR027417">
    <property type="entry name" value="P-loop_NTPase"/>
</dbReference>
<sequence>MKKIKSAKSPQQNTPQVEQLSLFALLEQLQSEPKPETKPEPKPETKQAKSFELRDYQKQVIRETYHFFRNGIKSVLAYAPTGAGKTVISSQMIVDAVNKGRRVMFCCHRKKLIDQTQQTLSAMGIESGIIWADHPTDYSKPVQICMIQTIQNRELPPDIGLVIFDECHSSIYYQIAWDIITHYSGGIFALSKCYFIGLTATPWRTKYKEGFCQFFQALVRAPDPIELVNMGYLSRPRLFGYGGLLDFEKLETNNLGDYTQSSMQAVCNEEYNTEVIKYFLQICPERKTIAFCASVFQAYNLAEQFNELGIKSEVVVGTTADSEREAIYQRFASGETQLISSVACLCEGFDEPSVQAAIIARPTRSQALLIQMCGRALRLHPSKQDAMLLDFGECFKRVCKPTSKLKISLCPRPKPLIETQLKECFNCHEMIPVLCKICPECGYEFSGDDDDDGEPDSGEPPIFGELLDGEELRQLRYIRSQMKRAYKAGRNPAKIKMLFREKFKYFAPDDWFVGAIFCGKNSTANKAIYLDFLYQLRPTAPKLWIKYMMELEFGKPGRKYQTSSGKTYTATRNNLERKYWWMVLEVEPGSSFKEIKQAYRKLAKRWHPDICGDAKAKDVMTLINHAFEKAKRFCGQE</sequence>
<dbReference type="Pfam" id="PF00226">
    <property type="entry name" value="DnaJ"/>
    <property type="match status" value="1"/>
</dbReference>
<dbReference type="SUPFAM" id="SSF52540">
    <property type="entry name" value="P-loop containing nucleoside triphosphate hydrolases"/>
    <property type="match status" value="1"/>
</dbReference>
<feature type="domain" description="J" evidence="2">
    <location>
        <begin position="579"/>
        <end position="637"/>
    </location>
</feature>
<dbReference type="Pfam" id="PF00271">
    <property type="entry name" value="Helicase_C"/>
    <property type="match status" value="1"/>
</dbReference>
<dbReference type="PANTHER" id="PTHR47396:SF1">
    <property type="entry name" value="ATP-DEPENDENT HELICASE IRC3-RELATED"/>
    <property type="match status" value="1"/>
</dbReference>
<evidence type="ECO:0000259" key="3">
    <source>
        <dbReference type="PROSITE" id="PS51192"/>
    </source>
</evidence>
<name>K9W5T7_9CYAN</name>
<dbReference type="HOGENOM" id="CLU_014765_3_1_3"/>
<dbReference type="PROSITE" id="PS51194">
    <property type="entry name" value="HELICASE_CTER"/>
    <property type="match status" value="1"/>
</dbReference>
<reference evidence="5 6" key="1">
    <citation type="submission" date="2012-06" db="EMBL/GenBank/DDBJ databases">
        <title>Finished plasmid 2 of genome of Crinalium epipsammum PCC 9333.</title>
        <authorList>
            <consortium name="US DOE Joint Genome Institute"/>
            <person name="Gugger M."/>
            <person name="Coursin T."/>
            <person name="Rippka R."/>
            <person name="Tandeau De Marsac N."/>
            <person name="Huntemann M."/>
            <person name="Wei C.-L."/>
            <person name="Han J."/>
            <person name="Detter J.C."/>
            <person name="Han C."/>
            <person name="Tapia R."/>
            <person name="Davenport K."/>
            <person name="Daligault H."/>
            <person name="Erkkila T."/>
            <person name="Gu W."/>
            <person name="Munk A.C.C."/>
            <person name="Teshima H."/>
            <person name="Xu Y."/>
            <person name="Chain P."/>
            <person name="Chen A."/>
            <person name="Krypides N."/>
            <person name="Mavromatis K."/>
            <person name="Markowitz V."/>
            <person name="Szeto E."/>
            <person name="Ivanova N."/>
            <person name="Mikhailova N."/>
            <person name="Ovchinnikova G."/>
            <person name="Pagani I."/>
            <person name="Pati A."/>
            <person name="Goodwin L."/>
            <person name="Peters L."/>
            <person name="Pitluck S."/>
            <person name="Woyke T."/>
            <person name="Kerfeld C."/>
        </authorList>
    </citation>
    <scope>NUCLEOTIDE SEQUENCE [LARGE SCALE GENOMIC DNA]</scope>
    <source>
        <strain evidence="5 6">PCC 9333</strain>
        <plasmid evidence="6">Plasmid pCRI9333.02</plasmid>
    </source>
</reference>
<dbReference type="GO" id="GO:0016787">
    <property type="term" value="F:hydrolase activity"/>
    <property type="evidence" value="ECO:0007669"/>
    <property type="project" value="InterPro"/>
</dbReference>
<keyword evidence="6" id="KW-1185">Reference proteome</keyword>
<geneLocation type="plasmid" evidence="5 6">
    <name>pCRI9333.02</name>
</geneLocation>